<reference evidence="10" key="2">
    <citation type="submission" date="2021-09" db="EMBL/GenBank/DDBJ databases">
        <authorList>
            <person name="Gilroy R."/>
        </authorList>
    </citation>
    <scope>NUCLEOTIDE SEQUENCE</scope>
    <source>
        <strain evidence="10">CHK179-5677</strain>
    </source>
</reference>
<dbReference type="CDD" id="cd02020">
    <property type="entry name" value="CMPK"/>
    <property type="match status" value="1"/>
</dbReference>
<dbReference type="GO" id="GO:0036431">
    <property type="term" value="F:dCMP kinase activity"/>
    <property type="evidence" value="ECO:0007669"/>
    <property type="project" value="InterPro"/>
</dbReference>
<organism evidence="10 11">
    <name type="scientific">Pseudoflavonifractor capillosus</name>
    <dbReference type="NCBI Taxonomy" id="106588"/>
    <lineage>
        <taxon>Bacteria</taxon>
        <taxon>Bacillati</taxon>
        <taxon>Bacillota</taxon>
        <taxon>Clostridia</taxon>
        <taxon>Eubacteriales</taxon>
        <taxon>Oscillospiraceae</taxon>
        <taxon>Pseudoflavonifractor</taxon>
    </lineage>
</organism>
<dbReference type="EC" id="2.7.4.25" evidence="8"/>
<evidence type="ECO:0000313" key="10">
    <source>
        <dbReference type="EMBL" id="HJG86411.1"/>
    </source>
</evidence>
<protein>
    <recommendedName>
        <fullName evidence="8">Cytidylate kinase</fullName>
        <shortName evidence="8">CK</shortName>
        <ecNumber evidence="8">2.7.4.25</ecNumber>
    </recommendedName>
    <alternativeName>
        <fullName evidence="8">Cytidine monophosphate kinase</fullName>
        <shortName evidence="8">CMP kinase</shortName>
    </alternativeName>
</protein>
<proteinExistence type="inferred from homology"/>
<dbReference type="Pfam" id="PF02224">
    <property type="entry name" value="Cytidylate_kin"/>
    <property type="match status" value="1"/>
</dbReference>
<evidence type="ECO:0000256" key="8">
    <source>
        <dbReference type="HAMAP-Rule" id="MF_00238"/>
    </source>
</evidence>
<evidence type="ECO:0000256" key="4">
    <source>
        <dbReference type="ARBA" id="ARBA00022777"/>
    </source>
</evidence>
<comment type="catalytic activity">
    <reaction evidence="6 8">
        <text>dCMP + ATP = dCDP + ADP</text>
        <dbReference type="Rhea" id="RHEA:25094"/>
        <dbReference type="ChEBI" id="CHEBI:30616"/>
        <dbReference type="ChEBI" id="CHEBI:57566"/>
        <dbReference type="ChEBI" id="CHEBI:58593"/>
        <dbReference type="ChEBI" id="CHEBI:456216"/>
        <dbReference type="EC" id="2.7.4.25"/>
    </reaction>
</comment>
<dbReference type="HAMAP" id="MF_00238">
    <property type="entry name" value="Cytidyl_kinase_type1"/>
    <property type="match status" value="1"/>
</dbReference>
<evidence type="ECO:0000259" key="9">
    <source>
        <dbReference type="Pfam" id="PF02224"/>
    </source>
</evidence>
<dbReference type="EMBL" id="DYUC01000048">
    <property type="protein sequence ID" value="HJG86411.1"/>
    <property type="molecule type" value="Genomic_DNA"/>
</dbReference>
<comment type="subcellular location">
    <subcellularLocation>
        <location evidence="8">Cytoplasm</location>
    </subcellularLocation>
</comment>
<feature type="binding site" evidence="8">
    <location>
        <begin position="11"/>
        <end position="19"/>
    </location>
    <ligand>
        <name>ATP</name>
        <dbReference type="ChEBI" id="CHEBI:30616"/>
    </ligand>
</feature>
<sequence length="226" mass="24878">MLKYRSIAVDGPSGAGKSTLARMLAKSLGYLYVDTGAIYRTVGLAAWRSGISPEDSGAVIGMLPGLSIDLRHGADGLQHMYLDNEDVSEEIRLPEISRYASAVSAVPEVRAFLMDMQRDLARRQNVIMDGRDIGTVVLPEADVKIFLTATSEDRARRRYAELKERGVDSDYDTVLSEIVARDEKDTQRAAAPLRKAEDAIPVDTTGNSLEESYEVLLKTIKERLDA</sequence>
<evidence type="ECO:0000256" key="2">
    <source>
        <dbReference type="ARBA" id="ARBA00022679"/>
    </source>
</evidence>
<accession>A0A921MMA5</accession>
<dbReference type="GO" id="GO:0005524">
    <property type="term" value="F:ATP binding"/>
    <property type="evidence" value="ECO:0007669"/>
    <property type="project" value="UniProtKB-UniRule"/>
</dbReference>
<dbReference type="RefSeq" id="WP_294532292.1">
    <property type="nucleotide sequence ID" value="NZ_DYUC01000048.1"/>
</dbReference>
<dbReference type="CDD" id="cd00267">
    <property type="entry name" value="ABC_ATPase"/>
    <property type="match status" value="1"/>
</dbReference>
<comment type="caution">
    <text evidence="10">The sequence shown here is derived from an EMBL/GenBank/DDBJ whole genome shotgun (WGS) entry which is preliminary data.</text>
</comment>
<evidence type="ECO:0000256" key="5">
    <source>
        <dbReference type="ARBA" id="ARBA00022840"/>
    </source>
</evidence>
<evidence type="ECO:0000256" key="7">
    <source>
        <dbReference type="ARBA" id="ARBA00048478"/>
    </source>
</evidence>
<name>A0A921MMA5_9FIRM</name>
<feature type="domain" description="Cytidylate kinase" evidence="9">
    <location>
        <begin position="7"/>
        <end position="221"/>
    </location>
</feature>
<evidence type="ECO:0000313" key="11">
    <source>
        <dbReference type="Proteomes" id="UP000760668"/>
    </source>
</evidence>
<evidence type="ECO:0000256" key="1">
    <source>
        <dbReference type="ARBA" id="ARBA00009427"/>
    </source>
</evidence>
<keyword evidence="3 8" id="KW-0547">Nucleotide-binding</keyword>
<reference evidence="10" key="1">
    <citation type="journal article" date="2021" name="PeerJ">
        <title>Extensive microbial diversity within the chicken gut microbiome revealed by metagenomics and culture.</title>
        <authorList>
            <person name="Gilroy R."/>
            <person name="Ravi A."/>
            <person name="Getino M."/>
            <person name="Pursley I."/>
            <person name="Horton D.L."/>
            <person name="Alikhan N.F."/>
            <person name="Baker D."/>
            <person name="Gharbi K."/>
            <person name="Hall N."/>
            <person name="Watson M."/>
            <person name="Adriaenssens E.M."/>
            <person name="Foster-Nyarko E."/>
            <person name="Jarju S."/>
            <person name="Secka A."/>
            <person name="Antonio M."/>
            <person name="Oren A."/>
            <person name="Chaudhuri R.R."/>
            <person name="La Ragione R."/>
            <person name="Hildebrand F."/>
            <person name="Pallen M.J."/>
        </authorList>
    </citation>
    <scope>NUCLEOTIDE SEQUENCE</scope>
    <source>
        <strain evidence="10">CHK179-5677</strain>
    </source>
</reference>
<dbReference type="Gene3D" id="3.40.50.300">
    <property type="entry name" value="P-loop containing nucleotide triphosphate hydrolases"/>
    <property type="match status" value="1"/>
</dbReference>
<dbReference type="InterPro" id="IPR011994">
    <property type="entry name" value="Cytidylate_kinase_dom"/>
</dbReference>
<evidence type="ECO:0000256" key="6">
    <source>
        <dbReference type="ARBA" id="ARBA00047615"/>
    </source>
</evidence>
<gene>
    <name evidence="8 10" type="primary">cmk</name>
    <name evidence="10" type="ORF">K8V01_05225</name>
</gene>
<dbReference type="InterPro" id="IPR027417">
    <property type="entry name" value="P-loop_NTPase"/>
</dbReference>
<dbReference type="Proteomes" id="UP000760668">
    <property type="component" value="Unassembled WGS sequence"/>
</dbReference>
<comment type="catalytic activity">
    <reaction evidence="7 8">
        <text>CMP + ATP = CDP + ADP</text>
        <dbReference type="Rhea" id="RHEA:11600"/>
        <dbReference type="ChEBI" id="CHEBI:30616"/>
        <dbReference type="ChEBI" id="CHEBI:58069"/>
        <dbReference type="ChEBI" id="CHEBI:60377"/>
        <dbReference type="ChEBI" id="CHEBI:456216"/>
        <dbReference type="EC" id="2.7.4.25"/>
    </reaction>
</comment>
<keyword evidence="4 8" id="KW-0418">Kinase</keyword>
<dbReference type="InterPro" id="IPR003136">
    <property type="entry name" value="Cytidylate_kin"/>
</dbReference>
<comment type="similarity">
    <text evidence="1 8">Belongs to the cytidylate kinase family. Type 1 subfamily.</text>
</comment>
<dbReference type="SUPFAM" id="SSF52540">
    <property type="entry name" value="P-loop containing nucleoside triphosphate hydrolases"/>
    <property type="match status" value="1"/>
</dbReference>
<keyword evidence="2 8" id="KW-0808">Transferase</keyword>
<dbReference type="GO" id="GO:0006220">
    <property type="term" value="P:pyrimidine nucleotide metabolic process"/>
    <property type="evidence" value="ECO:0007669"/>
    <property type="project" value="UniProtKB-UniRule"/>
</dbReference>
<dbReference type="NCBIfam" id="TIGR00017">
    <property type="entry name" value="cmk"/>
    <property type="match status" value="1"/>
</dbReference>
<dbReference type="GO" id="GO:0005737">
    <property type="term" value="C:cytoplasm"/>
    <property type="evidence" value="ECO:0007669"/>
    <property type="project" value="UniProtKB-SubCell"/>
</dbReference>
<keyword evidence="8" id="KW-0963">Cytoplasm</keyword>
<evidence type="ECO:0000256" key="3">
    <source>
        <dbReference type="ARBA" id="ARBA00022741"/>
    </source>
</evidence>
<keyword evidence="5 8" id="KW-0067">ATP-binding</keyword>
<dbReference type="AlphaFoldDB" id="A0A921MMA5"/>